<reference evidence="4" key="1">
    <citation type="journal article" date="2023" name="Proc. Natl. Acad. Sci. U.S.A.">
        <title>Genomic and structural basis for evolution of tropane alkaloid biosynthesis.</title>
        <authorList>
            <person name="Wanga Y.-J."/>
            <person name="Taina T."/>
            <person name="Yua J.-Y."/>
            <person name="Lia J."/>
            <person name="Xua B."/>
            <person name="Chenc J."/>
            <person name="D'Auriad J.C."/>
            <person name="Huanga J.-P."/>
            <person name="Huanga S.-X."/>
        </authorList>
    </citation>
    <scope>NUCLEOTIDE SEQUENCE [LARGE SCALE GENOMIC DNA]</scope>
    <source>
        <strain evidence="4">cv. KIB-2019</strain>
    </source>
</reference>
<name>A0A9Q1M2C5_9SOLA</name>
<gene>
    <name evidence="3" type="ORF">K7X08_033590</name>
</gene>
<evidence type="ECO:0000256" key="2">
    <source>
        <dbReference type="SAM" id="SignalP"/>
    </source>
</evidence>
<sequence>MARQVVVDLALLFVAVVAGLAHAADSPASSPEASAPAADSIFMTPSASPDASDVEPSISEYSPNILRIFSSAPNAAAPEAGAPNAAGGPSGVSSAASDDYY</sequence>
<keyword evidence="4" id="KW-1185">Reference proteome</keyword>
<feature type="region of interest" description="Disordered" evidence="1">
    <location>
        <begin position="24"/>
        <end position="57"/>
    </location>
</feature>
<dbReference type="Proteomes" id="UP001152561">
    <property type="component" value="Unassembled WGS sequence"/>
</dbReference>
<evidence type="ECO:0000313" key="4">
    <source>
        <dbReference type="Proteomes" id="UP001152561"/>
    </source>
</evidence>
<protein>
    <submittedName>
        <fullName evidence="3">Uncharacterized protein</fullName>
    </submittedName>
</protein>
<evidence type="ECO:0000313" key="3">
    <source>
        <dbReference type="EMBL" id="KAJ8549883.1"/>
    </source>
</evidence>
<dbReference type="AlphaFoldDB" id="A0A9Q1M2C5"/>
<proteinExistence type="predicted"/>
<organism evidence="3 4">
    <name type="scientific">Anisodus acutangulus</name>
    <dbReference type="NCBI Taxonomy" id="402998"/>
    <lineage>
        <taxon>Eukaryota</taxon>
        <taxon>Viridiplantae</taxon>
        <taxon>Streptophyta</taxon>
        <taxon>Embryophyta</taxon>
        <taxon>Tracheophyta</taxon>
        <taxon>Spermatophyta</taxon>
        <taxon>Magnoliopsida</taxon>
        <taxon>eudicotyledons</taxon>
        <taxon>Gunneridae</taxon>
        <taxon>Pentapetalae</taxon>
        <taxon>asterids</taxon>
        <taxon>lamiids</taxon>
        <taxon>Solanales</taxon>
        <taxon>Solanaceae</taxon>
        <taxon>Solanoideae</taxon>
        <taxon>Hyoscyameae</taxon>
        <taxon>Anisodus</taxon>
    </lineage>
</organism>
<feature type="chain" id="PRO_5040253098" evidence="2">
    <location>
        <begin position="24"/>
        <end position="101"/>
    </location>
</feature>
<comment type="caution">
    <text evidence="3">The sequence shown here is derived from an EMBL/GenBank/DDBJ whole genome shotgun (WGS) entry which is preliminary data.</text>
</comment>
<evidence type="ECO:0000256" key="1">
    <source>
        <dbReference type="SAM" id="MobiDB-lite"/>
    </source>
</evidence>
<dbReference type="EMBL" id="JAJAGQ010000011">
    <property type="protein sequence ID" value="KAJ8549883.1"/>
    <property type="molecule type" value="Genomic_DNA"/>
</dbReference>
<keyword evidence="2" id="KW-0732">Signal</keyword>
<feature type="signal peptide" evidence="2">
    <location>
        <begin position="1"/>
        <end position="23"/>
    </location>
</feature>
<accession>A0A9Q1M2C5</accession>
<feature type="region of interest" description="Disordered" evidence="1">
    <location>
        <begin position="76"/>
        <end position="101"/>
    </location>
</feature>
<feature type="compositionally biased region" description="Low complexity" evidence="1">
    <location>
        <begin position="24"/>
        <end position="40"/>
    </location>
</feature>